<feature type="compositionally biased region" description="Polar residues" evidence="1">
    <location>
        <begin position="11"/>
        <end position="27"/>
    </location>
</feature>
<reference evidence="2 3" key="1">
    <citation type="submission" date="2015-04" db="EMBL/GenBank/DDBJ databases">
        <title>Lasius niger genome sequencing.</title>
        <authorList>
            <person name="Konorov E.A."/>
            <person name="Nikitin M.A."/>
            <person name="Kirill M.V."/>
            <person name="Chang P."/>
        </authorList>
    </citation>
    <scope>NUCLEOTIDE SEQUENCE [LARGE SCALE GENOMIC DNA]</scope>
    <source>
        <tissue evidence="2">Whole</tissue>
    </source>
</reference>
<proteinExistence type="predicted"/>
<gene>
    <name evidence="2" type="ORF">RF55_19168</name>
</gene>
<organism evidence="2 3">
    <name type="scientific">Lasius niger</name>
    <name type="common">Black garden ant</name>
    <dbReference type="NCBI Taxonomy" id="67767"/>
    <lineage>
        <taxon>Eukaryota</taxon>
        <taxon>Metazoa</taxon>
        <taxon>Ecdysozoa</taxon>
        <taxon>Arthropoda</taxon>
        <taxon>Hexapoda</taxon>
        <taxon>Insecta</taxon>
        <taxon>Pterygota</taxon>
        <taxon>Neoptera</taxon>
        <taxon>Endopterygota</taxon>
        <taxon>Hymenoptera</taxon>
        <taxon>Apocrita</taxon>
        <taxon>Aculeata</taxon>
        <taxon>Formicoidea</taxon>
        <taxon>Formicidae</taxon>
        <taxon>Formicinae</taxon>
        <taxon>Lasius</taxon>
        <taxon>Lasius</taxon>
    </lineage>
</organism>
<keyword evidence="3" id="KW-1185">Reference proteome</keyword>
<sequence length="91" mass="9541">MPTTKRDQAVPSATTPPNIRQASNAVPSATANAVETAAIAACGPFASHQVSPSSNAADPCADTIRLASWRFVSKRERLPSTGHPQRSRPCT</sequence>
<evidence type="ECO:0000256" key="1">
    <source>
        <dbReference type="SAM" id="MobiDB-lite"/>
    </source>
</evidence>
<evidence type="ECO:0000313" key="3">
    <source>
        <dbReference type="Proteomes" id="UP000036403"/>
    </source>
</evidence>
<feature type="region of interest" description="Disordered" evidence="1">
    <location>
        <begin position="1"/>
        <end position="27"/>
    </location>
</feature>
<comment type="caution">
    <text evidence="2">The sequence shown here is derived from an EMBL/GenBank/DDBJ whole genome shotgun (WGS) entry which is preliminary data.</text>
</comment>
<name>A0A0J7MTD3_LASNI</name>
<protein>
    <submittedName>
        <fullName evidence="2">Dna primase</fullName>
    </submittedName>
</protein>
<dbReference type="Proteomes" id="UP000036403">
    <property type="component" value="Unassembled WGS sequence"/>
</dbReference>
<accession>A0A0J7MTD3</accession>
<dbReference type="PaxDb" id="67767-A0A0J7MTD3"/>
<dbReference type="EMBL" id="LBMM01018552">
    <property type="protein sequence ID" value="KMQ83760.1"/>
    <property type="molecule type" value="Genomic_DNA"/>
</dbReference>
<dbReference type="AlphaFoldDB" id="A0A0J7MTD3"/>
<evidence type="ECO:0000313" key="2">
    <source>
        <dbReference type="EMBL" id="KMQ83760.1"/>
    </source>
</evidence>